<reference evidence="4 5" key="1">
    <citation type="submission" date="2019-07" db="EMBL/GenBank/DDBJ databases">
        <title>Draft genome for Aliikangiella sp. M105.</title>
        <authorList>
            <person name="Wang G."/>
        </authorList>
    </citation>
    <scope>NUCLEOTIDE SEQUENCE [LARGE SCALE GENOMIC DNA]</scope>
    <source>
        <strain evidence="4 5">M105</strain>
    </source>
</reference>
<evidence type="ECO:0000256" key="3">
    <source>
        <dbReference type="ARBA" id="ARBA00023204"/>
    </source>
</evidence>
<sequence>MDIILNQFKEPFKPNEIHWRIGRKSRAKDKATALAYLDARNVMKRLDDVIGFANWQDKYIETASGRLICELSIRIGDEWITKSDGAGDTNVEGEKGAISDAFKRAAVKFGIGRYLYYLDGNRYYPIDQWGKFTTPPILPDWALPKQKQVA</sequence>
<evidence type="ECO:0000313" key="4">
    <source>
        <dbReference type="EMBL" id="TQV82823.1"/>
    </source>
</evidence>
<dbReference type="Proteomes" id="UP000315439">
    <property type="component" value="Unassembled WGS sequence"/>
</dbReference>
<dbReference type="OrthoDB" id="3525196at2"/>
<dbReference type="RefSeq" id="WP_142934477.1">
    <property type="nucleotide sequence ID" value="NZ_ML660171.1"/>
</dbReference>
<dbReference type="GO" id="GO:0006281">
    <property type="term" value="P:DNA repair"/>
    <property type="evidence" value="ECO:0007669"/>
    <property type="project" value="UniProtKB-KW"/>
</dbReference>
<gene>
    <name evidence="4" type="ORF">FLL46_23940</name>
</gene>
<keyword evidence="2" id="KW-0227">DNA damage</keyword>
<keyword evidence="5" id="KW-1185">Reference proteome</keyword>
<evidence type="ECO:0000256" key="1">
    <source>
        <dbReference type="ARBA" id="ARBA00006638"/>
    </source>
</evidence>
<dbReference type="InterPro" id="IPR041247">
    <property type="entry name" value="Rad52_fam"/>
</dbReference>
<evidence type="ECO:0000313" key="5">
    <source>
        <dbReference type="Proteomes" id="UP000315439"/>
    </source>
</evidence>
<evidence type="ECO:0000256" key="2">
    <source>
        <dbReference type="ARBA" id="ARBA00022763"/>
    </source>
</evidence>
<name>A0A545U064_9GAMM</name>
<dbReference type="Pfam" id="PF04098">
    <property type="entry name" value="Rad52_Rad22"/>
    <property type="match status" value="1"/>
</dbReference>
<comment type="similarity">
    <text evidence="1">Belongs to the RAD52 family.</text>
</comment>
<keyword evidence="3" id="KW-0234">DNA repair</keyword>
<accession>A0A545U064</accession>
<protein>
    <submittedName>
        <fullName evidence="4">DNA repair protein Rad52</fullName>
    </submittedName>
</protein>
<comment type="caution">
    <text evidence="4">The sequence shown here is derived from an EMBL/GenBank/DDBJ whole genome shotgun (WGS) entry which is preliminary data.</text>
</comment>
<proteinExistence type="inferred from homology"/>
<dbReference type="EMBL" id="VIKS01000015">
    <property type="protein sequence ID" value="TQV82823.1"/>
    <property type="molecule type" value="Genomic_DNA"/>
</dbReference>
<organism evidence="4 5">
    <name type="scientific">Aliikangiella coralliicola</name>
    <dbReference type="NCBI Taxonomy" id="2592383"/>
    <lineage>
        <taxon>Bacteria</taxon>
        <taxon>Pseudomonadati</taxon>
        <taxon>Pseudomonadota</taxon>
        <taxon>Gammaproteobacteria</taxon>
        <taxon>Oceanospirillales</taxon>
        <taxon>Pleioneaceae</taxon>
        <taxon>Aliikangiella</taxon>
    </lineage>
</organism>
<dbReference type="AlphaFoldDB" id="A0A545U064"/>